<accession>A0A1E7NFK1</accession>
<evidence type="ECO:0000256" key="1">
    <source>
        <dbReference type="SAM" id="MobiDB-lite"/>
    </source>
</evidence>
<reference evidence="2" key="1">
    <citation type="submission" date="2016-08" db="EMBL/GenBank/DDBJ databases">
        <title>Sequencing, Assembly and Comparative Genomics of S. aureofaciens ATCC 10762.</title>
        <authorList>
            <person name="Gradnigo J.S."/>
            <person name="Johnson N."/>
            <person name="Somerville G.A."/>
        </authorList>
    </citation>
    <scope>NUCLEOTIDE SEQUENCE [LARGE SCALE GENOMIC DNA]</scope>
    <source>
        <strain evidence="2">ATCC 10762</strain>
    </source>
</reference>
<proteinExistence type="predicted"/>
<comment type="caution">
    <text evidence="2">The sequence shown here is derived from an EMBL/GenBank/DDBJ whole genome shotgun (WGS) entry which is preliminary data.</text>
</comment>
<dbReference type="AlphaFoldDB" id="A0A1E7NFK1"/>
<feature type="region of interest" description="Disordered" evidence="1">
    <location>
        <begin position="1"/>
        <end position="79"/>
    </location>
</feature>
<sequence length="79" mass="8581">MPAESTPGDIHTRDVSGTFIVGDNNHVTNTTDRPEQSQSQPRQQNSAEGQAAVFSVERGTMHVTYHAQAEPAPVPETEH</sequence>
<dbReference type="RefSeq" id="WP_030558130.1">
    <property type="nucleotide sequence ID" value="NZ_JBEZYM010000050.1"/>
</dbReference>
<dbReference type="EMBL" id="JPRF03000001">
    <property type="protein sequence ID" value="OEV39415.1"/>
    <property type="molecule type" value="Genomic_DNA"/>
</dbReference>
<protein>
    <submittedName>
        <fullName evidence="2">Uncharacterized protein</fullName>
    </submittedName>
</protein>
<name>A0A1E7NFK1_KITAU</name>
<organism evidence="2 3">
    <name type="scientific">Kitasatospora aureofaciens</name>
    <name type="common">Streptomyces aureofaciens</name>
    <dbReference type="NCBI Taxonomy" id="1894"/>
    <lineage>
        <taxon>Bacteria</taxon>
        <taxon>Bacillati</taxon>
        <taxon>Actinomycetota</taxon>
        <taxon>Actinomycetes</taxon>
        <taxon>Kitasatosporales</taxon>
        <taxon>Streptomycetaceae</taxon>
        <taxon>Kitasatospora</taxon>
    </lineage>
</organism>
<gene>
    <name evidence="2" type="ORF">HS99_0001570</name>
</gene>
<keyword evidence="3" id="KW-1185">Reference proteome</keyword>
<evidence type="ECO:0000313" key="2">
    <source>
        <dbReference type="EMBL" id="OEV39415.1"/>
    </source>
</evidence>
<evidence type="ECO:0000313" key="3">
    <source>
        <dbReference type="Proteomes" id="UP000037395"/>
    </source>
</evidence>
<dbReference type="OrthoDB" id="4248342at2"/>
<dbReference type="Proteomes" id="UP000037395">
    <property type="component" value="Unassembled WGS sequence"/>
</dbReference>